<dbReference type="Gene3D" id="3.40.50.410">
    <property type="entry name" value="von Willebrand factor, type A domain"/>
    <property type="match status" value="1"/>
</dbReference>
<dbReference type="SUPFAM" id="SSF53850">
    <property type="entry name" value="Periplasmic binding protein-like II"/>
    <property type="match status" value="1"/>
</dbReference>
<dbReference type="Gene3D" id="3.40.190.10">
    <property type="entry name" value="Periplasmic binding protein-like II"/>
    <property type="match status" value="1"/>
</dbReference>
<dbReference type="CDD" id="cd00198">
    <property type="entry name" value="vWFA"/>
    <property type="match status" value="1"/>
</dbReference>
<dbReference type="Pfam" id="PF13531">
    <property type="entry name" value="SBP_bac_11"/>
    <property type="match status" value="1"/>
</dbReference>
<dbReference type="InterPro" id="IPR050682">
    <property type="entry name" value="ModA/WtpA"/>
</dbReference>
<sequence>MTRGGGHRNGTPRTGAAGHGARAARRLAATALAGVLACAGCTAPGGDADLTGPGRAGELRVLAGSELADLEPVLERAAEATGVTVHMEYAGTLDGVQQILGGQTDQRYDAVWFASNRYLNLYAEARTALREETAVMASPVALGVTEDAAAGLGWGDGTEVTWSDIAEAAADGDLAYGMSSPAASNSGFSALVGVASALADTGTALETSDIDEVAPELRAFFSGQELTAGSSGWLAEEFARRSASGDAGLAGLVNYESVLLSLNASGRLDRPLTIVRPADGTVTADYPLSLLDSATDEVAESYRVLVDHLLSAEVQREILQETHRRPMNPEALGEAGLPSVTELPFPTRAETVDRLIAAYFDEIRKPARTVYVLDASISMQGERIEALRAAMETLTGGDDSVSGRFQRFYGRERVTLLPFDGAVRPAVDHELSEEPDPATLDAIRSEVDALELGDGTAAYDAVAEAYRLLEAEDRGDAAESFTSIVLLTDGEVNTGRTFAELRDETHARLPAGLRDVPVFTVLFGEGDAAEMTELAELTGGRTFDARSDSLDAAFREIRGYQ</sequence>
<evidence type="ECO:0000259" key="2">
    <source>
        <dbReference type="PROSITE" id="PS50234"/>
    </source>
</evidence>
<dbReference type="InterPro" id="IPR002035">
    <property type="entry name" value="VWF_A"/>
</dbReference>
<organism evidence="3 4">
    <name type="scientific">Marinactinospora rubrisoli</name>
    <dbReference type="NCBI Taxonomy" id="2715399"/>
    <lineage>
        <taxon>Bacteria</taxon>
        <taxon>Bacillati</taxon>
        <taxon>Actinomycetota</taxon>
        <taxon>Actinomycetes</taxon>
        <taxon>Streptosporangiales</taxon>
        <taxon>Nocardiopsidaceae</taxon>
        <taxon>Marinactinospora</taxon>
    </lineage>
</organism>
<name>A0ABW2KMF5_9ACTN</name>
<proteinExistence type="predicted"/>
<evidence type="ECO:0000256" key="1">
    <source>
        <dbReference type="SAM" id="MobiDB-lite"/>
    </source>
</evidence>
<dbReference type="RefSeq" id="WP_379873864.1">
    <property type="nucleotide sequence ID" value="NZ_JBHTBH010000016.1"/>
</dbReference>
<dbReference type="EMBL" id="JBHTBH010000016">
    <property type="protein sequence ID" value="MFC7331184.1"/>
    <property type="molecule type" value="Genomic_DNA"/>
</dbReference>
<dbReference type="SMART" id="SM00327">
    <property type="entry name" value="VWA"/>
    <property type="match status" value="1"/>
</dbReference>
<dbReference type="SUPFAM" id="SSF53300">
    <property type="entry name" value="vWA-like"/>
    <property type="match status" value="1"/>
</dbReference>
<dbReference type="PANTHER" id="PTHR30632:SF0">
    <property type="entry name" value="SULFATE-BINDING PROTEIN"/>
    <property type="match status" value="1"/>
</dbReference>
<feature type="compositionally biased region" description="Low complexity" evidence="1">
    <location>
        <begin position="11"/>
        <end position="21"/>
    </location>
</feature>
<reference evidence="4" key="1">
    <citation type="journal article" date="2019" name="Int. J. Syst. Evol. Microbiol.">
        <title>The Global Catalogue of Microorganisms (GCM) 10K type strain sequencing project: providing services to taxonomists for standard genome sequencing and annotation.</title>
        <authorList>
            <consortium name="The Broad Institute Genomics Platform"/>
            <consortium name="The Broad Institute Genome Sequencing Center for Infectious Disease"/>
            <person name="Wu L."/>
            <person name="Ma J."/>
        </authorList>
    </citation>
    <scope>NUCLEOTIDE SEQUENCE [LARGE SCALE GENOMIC DNA]</scope>
    <source>
        <strain evidence="4">CGMCC 4.7382</strain>
    </source>
</reference>
<dbReference type="PROSITE" id="PS50234">
    <property type="entry name" value="VWFA"/>
    <property type="match status" value="1"/>
</dbReference>
<dbReference type="InterPro" id="IPR036465">
    <property type="entry name" value="vWFA_dom_sf"/>
</dbReference>
<evidence type="ECO:0000313" key="4">
    <source>
        <dbReference type="Proteomes" id="UP001596540"/>
    </source>
</evidence>
<dbReference type="PANTHER" id="PTHR30632">
    <property type="entry name" value="MOLYBDATE-BINDING PERIPLASMIC PROTEIN"/>
    <property type="match status" value="1"/>
</dbReference>
<feature type="region of interest" description="Disordered" evidence="1">
    <location>
        <begin position="1"/>
        <end position="21"/>
    </location>
</feature>
<comment type="caution">
    <text evidence="3">The sequence shown here is derived from an EMBL/GenBank/DDBJ whole genome shotgun (WGS) entry which is preliminary data.</text>
</comment>
<dbReference type="Pfam" id="PF00092">
    <property type="entry name" value="VWA"/>
    <property type="match status" value="1"/>
</dbReference>
<dbReference type="Proteomes" id="UP001596540">
    <property type="component" value="Unassembled WGS sequence"/>
</dbReference>
<feature type="domain" description="VWFA" evidence="2">
    <location>
        <begin position="368"/>
        <end position="539"/>
    </location>
</feature>
<accession>A0ABW2KMF5</accession>
<gene>
    <name evidence="3" type="ORF">ACFQRF_25935</name>
</gene>
<protein>
    <submittedName>
        <fullName evidence="3">Substrate-binding domain-containing protein</fullName>
    </submittedName>
</protein>
<keyword evidence="4" id="KW-1185">Reference proteome</keyword>
<evidence type="ECO:0000313" key="3">
    <source>
        <dbReference type="EMBL" id="MFC7331184.1"/>
    </source>
</evidence>